<keyword evidence="1" id="KW-0812">Transmembrane</keyword>
<evidence type="ECO:0000256" key="1">
    <source>
        <dbReference type="SAM" id="Phobius"/>
    </source>
</evidence>
<dbReference type="AlphaFoldDB" id="A0A0R1UA29"/>
<reference evidence="2 3" key="1">
    <citation type="journal article" date="2015" name="Genome Announc.">
        <title>Expanding the biotechnology potential of lactobacilli through comparative genomics of 213 strains and associated genera.</title>
        <authorList>
            <person name="Sun Z."/>
            <person name="Harris H.M."/>
            <person name="McCann A."/>
            <person name="Guo C."/>
            <person name="Argimon S."/>
            <person name="Zhang W."/>
            <person name="Yang X."/>
            <person name="Jeffery I.B."/>
            <person name="Cooney J.C."/>
            <person name="Kagawa T.F."/>
            <person name="Liu W."/>
            <person name="Song Y."/>
            <person name="Salvetti E."/>
            <person name="Wrobel A."/>
            <person name="Rasinkangas P."/>
            <person name="Parkhill J."/>
            <person name="Rea M.C."/>
            <person name="O'Sullivan O."/>
            <person name="Ritari J."/>
            <person name="Douillard F.P."/>
            <person name="Paul Ross R."/>
            <person name="Yang R."/>
            <person name="Briner A.E."/>
            <person name="Felis G.E."/>
            <person name="de Vos W.M."/>
            <person name="Barrangou R."/>
            <person name="Klaenhammer T.R."/>
            <person name="Caufield P.W."/>
            <person name="Cui Y."/>
            <person name="Zhang H."/>
            <person name="O'Toole P.W."/>
        </authorList>
    </citation>
    <scope>NUCLEOTIDE SEQUENCE [LARGE SCALE GENOMIC DNA]</scope>
    <source>
        <strain evidence="2 3">DSM 16043</strain>
    </source>
</reference>
<keyword evidence="1" id="KW-1133">Transmembrane helix</keyword>
<evidence type="ECO:0000313" key="3">
    <source>
        <dbReference type="Proteomes" id="UP000051036"/>
    </source>
</evidence>
<gene>
    <name evidence="2" type="ORF">FC46_GL000305</name>
</gene>
<evidence type="ECO:0000313" key="2">
    <source>
        <dbReference type="EMBL" id="KRL90204.1"/>
    </source>
</evidence>
<protein>
    <submittedName>
        <fullName evidence="2">Uncharacterized protein</fullName>
    </submittedName>
</protein>
<keyword evidence="3" id="KW-1185">Reference proteome</keyword>
<proteinExistence type="predicted"/>
<feature type="transmembrane region" description="Helical" evidence="1">
    <location>
        <begin position="88"/>
        <end position="111"/>
    </location>
</feature>
<dbReference type="Proteomes" id="UP000051036">
    <property type="component" value="Unassembled WGS sequence"/>
</dbReference>
<organism evidence="2 3">
    <name type="scientific">Lactobacillus kalixensis DSM 16043</name>
    <dbReference type="NCBI Taxonomy" id="1423763"/>
    <lineage>
        <taxon>Bacteria</taxon>
        <taxon>Bacillati</taxon>
        <taxon>Bacillota</taxon>
        <taxon>Bacilli</taxon>
        <taxon>Lactobacillales</taxon>
        <taxon>Lactobacillaceae</taxon>
        <taxon>Lactobacillus</taxon>
    </lineage>
</organism>
<feature type="transmembrane region" description="Helical" evidence="1">
    <location>
        <begin position="5"/>
        <end position="24"/>
    </location>
</feature>
<comment type="caution">
    <text evidence="2">The sequence shown here is derived from an EMBL/GenBank/DDBJ whole genome shotgun (WGS) entry which is preliminary data.</text>
</comment>
<feature type="transmembrane region" description="Helical" evidence="1">
    <location>
        <begin position="117"/>
        <end position="135"/>
    </location>
</feature>
<name>A0A0R1UA29_9LACO</name>
<dbReference type="EMBL" id="AZFM01000013">
    <property type="protein sequence ID" value="KRL90204.1"/>
    <property type="molecule type" value="Genomic_DNA"/>
</dbReference>
<accession>A0A0R1UA29</accession>
<sequence length="177" mass="21417">MEDYLYCTLILNVWYLHIFAWITWNWRNFIPWFTSFWVVAWNIWFSTWSSLSWICWIVREWSRWYVWNWVAIWTYWDNVTNRLVSYSLFNVILSYSSCWNVGLISVVTFYYRSVYLIVSSLFTIWNCPISSVLTVRNNFISYCINSDCTSPLRVLNNICWSLVTCTNVVNSFLNVLG</sequence>
<feature type="transmembrane region" description="Helical" evidence="1">
    <location>
        <begin position="36"/>
        <end position="58"/>
    </location>
</feature>
<keyword evidence="1" id="KW-0472">Membrane</keyword>